<keyword evidence="9 11" id="KW-0368">Histidine biosynthesis</keyword>
<evidence type="ECO:0000256" key="9">
    <source>
        <dbReference type="ARBA" id="ARBA00023102"/>
    </source>
</evidence>
<dbReference type="CDD" id="cd00609">
    <property type="entry name" value="AAT_like"/>
    <property type="match status" value="1"/>
</dbReference>
<evidence type="ECO:0000256" key="5">
    <source>
        <dbReference type="ARBA" id="ARBA00022576"/>
    </source>
</evidence>
<sequence>MIKPYLRSFKPYPPGKPVEELRRELGIEGPIIKLASNENPFGPPKKALEALSKAAETLNRYPDPSAYELRRALAQKFGVKESEVVVGNGSNEVLDLLVKACLGPGEEALMSDPSFLMYEKFVTAAGGKIKKIPLKNGKHDLEGYLSLVSEKTRLIFLDHPHNPTGSILTHEVFLAWHRKLPEGVVVVLDEAYGEFINDPARVRPLLFKGERPPVVLLRTFSKAYGLAGLRIGYGIMEEELASVLNAIRQPFNVNTLAQEAARAALEDENYLRFVLEKTWEERKRLTRAFQEMGLKPFPSQANFILVDLGREARPVYEALLRRGVIVRSMEAYGFPTCLRVSIGTPQENTIFLEKLQEVLGGL</sequence>
<dbReference type="EMBL" id="DROK01000064">
    <property type="protein sequence ID" value="HHI96653.1"/>
    <property type="molecule type" value="Genomic_DNA"/>
</dbReference>
<dbReference type="PANTHER" id="PTHR43643">
    <property type="entry name" value="HISTIDINOL-PHOSPHATE AMINOTRANSFERASE 2"/>
    <property type="match status" value="1"/>
</dbReference>
<comment type="cofactor">
    <cofactor evidence="1 11">
        <name>pyridoxal 5'-phosphate</name>
        <dbReference type="ChEBI" id="CHEBI:597326"/>
    </cofactor>
</comment>
<dbReference type="GO" id="GO:0004400">
    <property type="term" value="F:histidinol-phosphate transaminase activity"/>
    <property type="evidence" value="ECO:0007669"/>
    <property type="project" value="UniProtKB-UniRule"/>
</dbReference>
<dbReference type="InterPro" id="IPR015424">
    <property type="entry name" value="PyrdxlP-dep_Trfase"/>
</dbReference>
<evidence type="ECO:0000256" key="8">
    <source>
        <dbReference type="ARBA" id="ARBA00022898"/>
    </source>
</evidence>
<dbReference type="Pfam" id="PF00155">
    <property type="entry name" value="Aminotran_1_2"/>
    <property type="match status" value="1"/>
</dbReference>
<comment type="subunit">
    <text evidence="4 11">Homodimer.</text>
</comment>
<dbReference type="InterPro" id="IPR050106">
    <property type="entry name" value="HistidinolP_aminotransfase"/>
</dbReference>
<dbReference type="PROSITE" id="PS00599">
    <property type="entry name" value="AA_TRANSFER_CLASS_2"/>
    <property type="match status" value="1"/>
</dbReference>
<dbReference type="InterPro" id="IPR004839">
    <property type="entry name" value="Aminotransferase_I/II_large"/>
</dbReference>
<reference evidence="13" key="1">
    <citation type="journal article" date="2020" name="mSystems">
        <title>Genome- and Community-Level Interaction Insights into Carbon Utilization and Element Cycling Functions of Hydrothermarchaeota in Hydrothermal Sediment.</title>
        <authorList>
            <person name="Zhou Z."/>
            <person name="Liu Y."/>
            <person name="Xu W."/>
            <person name="Pan J."/>
            <person name="Luo Z.H."/>
            <person name="Li M."/>
        </authorList>
    </citation>
    <scope>NUCLEOTIDE SEQUENCE [LARGE SCALE GENOMIC DNA]</scope>
    <source>
        <strain evidence="13">HyVt-533</strain>
    </source>
</reference>
<evidence type="ECO:0000256" key="2">
    <source>
        <dbReference type="ARBA" id="ARBA00005011"/>
    </source>
</evidence>
<evidence type="ECO:0000256" key="3">
    <source>
        <dbReference type="ARBA" id="ARBA00007970"/>
    </source>
</evidence>
<dbReference type="NCBIfam" id="TIGR01141">
    <property type="entry name" value="hisC"/>
    <property type="match status" value="1"/>
</dbReference>
<accession>A0A7V5NYV3</accession>
<evidence type="ECO:0000256" key="11">
    <source>
        <dbReference type="HAMAP-Rule" id="MF_01023"/>
    </source>
</evidence>
<keyword evidence="5 11" id="KW-0032">Aminotransferase</keyword>
<keyword evidence="6 11" id="KW-0028">Amino-acid biosynthesis</keyword>
<dbReference type="InterPro" id="IPR015421">
    <property type="entry name" value="PyrdxlP-dep_Trfase_major"/>
</dbReference>
<evidence type="ECO:0000256" key="10">
    <source>
        <dbReference type="ARBA" id="ARBA00047481"/>
    </source>
</evidence>
<dbReference type="InterPro" id="IPR005861">
    <property type="entry name" value="HisP_aminotrans"/>
</dbReference>
<keyword evidence="8 11" id="KW-0663">Pyridoxal phosphate</keyword>
<dbReference type="PANTHER" id="PTHR43643:SF6">
    <property type="entry name" value="HISTIDINOL-PHOSPHATE AMINOTRANSFERASE"/>
    <property type="match status" value="1"/>
</dbReference>
<dbReference type="EC" id="2.6.1.9" evidence="11"/>
<dbReference type="HAMAP" id="MF_01023">
    <property type="entry name" value="HisC_aminotrans_2"/>
    <property type="match status" value="1"/>
</dbReference>
<evidence type="ECO:0000256" key="4">
    <source>
        <dbReference type="ARBA" id="ARBA00011738"/>
    </source>
</evidence>
<evidence type="ECO:0000256" key="6">
    <source>
        <dbReference type="ARBA" id="ARBA00022605"/>
    </source>
</evidence>
<dbReference type="AlphaFoldDB" id="A0A7V5NYV3"/>
<comment type="catalytic activity">
    <reaction evidence="10 11">
        <text>L-histidinol phosphate + 2-oxoglutarate = 3-(imidazol-4-yl)-2-oxopropyl phosphate + L-glutamate</text>
        <dbReference type="Rhea" id="RHEA:23744"/>
        <dbReference type="ChEBI" id="CHEBI:16810"/>
        <dbReference type="ChEBI" id="CHEBI:29985"/>
        <dbReference type="ChEBI" id="CHEBI:57766"/>
        <dbReference type="ChEBI" id="CHEBI:57980"/>
        <dbReference type="EC" id="2.6.1.9"/>
    </reaction>
</comment>
<dbReference type="InterPro" id="IPR001917">
    <property type="entry name" value="Aminotrans_II_pyridoxalP_BS"/>
</dbReference>
<keyword evidence="7 11" id="KW-0808">Transferase</keyword>
<protein>
    <recommendedName>
        <fullName evidence="11">Histidinol-phosphate aminotransferase</fullName>
        <ecNumber evidence="11">2.6.1.9</ecNumber>
    </recommendedName>
    <alternativeName>
        <fullName evidence="11">Imidazole acetol-phosphate transaminase</fullName>
    </alternativeName>
</protein>
<evidence type="ECO:0000256" key="7">
    <source>
        <dbReference type="ARBA" id="ARBA00022679"/>
    </source>
</evidence>
<dbReference type="InterPro" id="IPR015422">
    <property type="entry name" value="PyrdxlP-dep_Trfase_small"/>
</dbReference>
<dbReference type="SUPFAM" id="SSF53383">
    <property type="entry name" value="PLP-dependent transferases"/>
    <property type="match status" value="1"/>
</dbReference>
<evidence type="ECO:0000259" key="12">
    <source>
        <dbReference type="Pfam" id="PF00155"/>
    </source>
</evidence>
<dbReference type="Gene3D" id="3.40.640.10">
    <property type="entry name" value="Type I PLP-dependent aspartate aminotransferase-like (Major domain)"/>
    <property type="match status" value="1"/>
</dbReference>
<dbReference type="GO" id="GO:0000105">
    <property type="term" value="P:L-histidine biosynthetic process"/>
    <property type="evidence" value="ECO:0007669"/>
    <property type="project" value="UniProtKB-UniRule"/>
</dbReference>
<comment type="caution">
    <text evidence="13">The sequence shown here is derived from an EMBL/GenBank/DDBJ whole genome shotgun (WGS) entry which is preliminary data.</text>
</comment>
<comment type="pathway">
    <text evidence="2 11">Amino-acid biosynthesis; L-histidine biosynthesis; L-histidine from 5-phospho-alpha-D-ribose 1-diphosphate: step 7/9.</text>
</comment>
<gene>
    <name evidence="11" type="primary">hisC</name>
    <name evidence="13" type="ORF">ENJ96_02250</name>
</gene>
<dbReference type="GO" id="GO:0030170">
    <property type="term" value="F:pyridoxal phosphate binding"/>
    <property type="evidence" value="ECO:0007669"/>
    <property type="project" value="InterPro"/>
</dbReference>
<feature type="domain" description="Aminotransferase class I/classII large" evidence="12">
    <location>
        <begin position="31"/>
        <end position="355"/>
    </location>
</feature>
<dbReference type="UniPathway" id="UPA00031">
    <property type="reaction ID" value="UER00012"/>
</dbReference>
<dbReference type="Gene3D" id="3.90.1150.10">
    <property type="entry name" value="Aspartate Aminotransferase, domain 1"/>
    <property type="match status" value="1"/>
</dbReference>
<evidence type="ECO:0000256" key="1">
    <source>
        <dbReference type="ARBA" id="ARBA00001933"/>
    </source>
</evidence>
<evidence type="ECO:0000313" key="13">
    <source>
        <dbReference type="EMBL" id="HHI96653.1"/>
    </source>
</evidence>
<comment type="similarity">
    <text evidence="3 11">Belongs to the class-II pyridoxal-phosphate-dependent aminotransferase family. Histidinol-phosphate aminotransferase subfamily.</text>
</comment>
<organism evidence="13">
    <name type="scientific">Thermodesulfatator atlanticus</name>
    <dbReference type="NCBI Taxonomy" id="501497"/>
    <lineage>
        <taxon>Bacteria</taxon>
        <taxon>Pseudomonadati</taxon>
        <taxon>Thermodesulfobacteriota</taxon>
        <taxon>Thermodesulfobacteria</taxon>
        <taxon>Thermodesulfobacteriales</taxon>
        <taxon>Thermodesulfatatoraceae</taxon>
        <taxon>Thermodesulfatator</taxon>
    </lineage>
</organism>
<dbReference type="Proteomes" id="UP000886101">
    <property type="component" value="Unassembled WGS sequence"/>
</dbReference>
<feature type="modified residue" description="N6-(pyridoxal phosphate)lysine" evidence="11">
    <location>
        <position position="222"/>
    </location>
</feature>
<name>A0A7V5NYV3_9BACT</name>
<proteinExistence type="inferred from homology"/>